<dbReference type="EMBL" id="LNQE01000153">
    <property type="protein sequence ID" value="KUG28922.1"/>
    <property type="molecule type" value="Genomic_DNA"/>
</dbReference>
<organism evidence="2">
    <name type="scientific">hydrocarbon metagenome</name>
    <dbReference type="NCBI Taxonomy" id="938273"/>
    <lineage>
        <taxon>unclassified sequences</taxon>
        <taxon>metagenomes</taxon>
        <taxon>ecological metagenomes</taxon>
    </lineage>
</organism>
<dbReference type="PROSITE" id="PS50943">
    <property type="entry name" value="HTH_CROC1"/>
    <property type="match status" value="1"/>
</dbReference>
<dbReference type="NCBIfam" id="TIGR03831">
    <property type="entry name" value="YgiT_finger"/>
    <property type="match status" value="1"/>
</dbReference>
<dbReference type="InterPro" id="IPR001387">
    <property type="entry name" value="Cro/C1-type_HTH"/>
</dbReference>
<accession>A0A0W8G6Z2</accession>
<dbReference type="GO" id="GO:0003677">
    <property type="term" value="F:DNA binding"/>
    <property type="evidence" value="ECO:0007669"/>
    <property type="project" value="InterPro"/>
</dbReference>
<dbReference type="Pfam" id="PF15731">
    <property type="entry name" value="MqsA_antitoxin"/>
    <property type="match status" value="1"/>
</dbReference>
<evidence type="ECO:0000259" key="1">
    <source>
        <dbReference type="PROSITE" id="PS50943"/>
    </source>
</evidence>
<proteinExistence type="predicted"/>
<comment type="caution">
    <text evidence="2">The sequence shown here is derived from an EMBL/GenBank/DDBJ whole genome shotgun (WGS) entry which is preliminary data.</text>
</comment>
<dbReference type="AlphaFoldDB" id="A0A0W8G6Z2"/>
<dbReference type="SMART" id="SM00530">
    <property type="entry name" value="HTH_XRE"/>
    <property type="match status" value="1"/>
</dbReference>
<dbReference type="SUPFAM" id="SSF47413">
    <property type="entry name" value="lambda repressor-like DNA-binding domains"/>
    <property type="match status" value="1"/>
</dbReference>
<evidence type="ECO:0000313" key="2">
    <source>
        <dbReference type="EMBL" id="KUG28922.1"/>
    </source>
</evidence>
<reference evidence="2" key="1">
    <citation type="journal article" date="2015" name="Proc. Natl. Acad. Sci. U.S.A.">
        <title>Networks of energetic and metabolic interactions define dynamics in microbial communities.</title>
        <authorList>
            <person name="Embree M."/>
            <person name="Liu J.K."/>
            <person name="Al-Bassam M.M."/>
            <person name="Zengler K."/>
        </authorList>
    </citation>
    <scope>NUCLEOTIDE SEQUENCE</scope>
</reference>
<dbReference type="InterPro" id="IPR022453">
    <property type="entry name" value="Znf_MqsA-type"/>
</dbReference>
<name>A0A0W8G6Z2_9ZZZZ</name>
<dbReference type="Gene3D" id="1.10.260.40">
    <property type="entry name" value="lambda repressor-like DNA-binding domains"/>
    <property type="match status" value="1"/>
</dbReference>
<dbReference type="InterPro" id="IPR010982">
    <property type="entry name" value="Lambda_DNA-bd_dom_sf"/>
</dbReference>
<dbReference type="InterPro" id="IPR032758">
    <property type="entry name" value="MqsA/HigA-2"/>
</dbReference>
<gene>
    <name evidence="2" type="ORF">ASZ90_001189</name>
</gene>
<dbReference type="InterPro" id="IPR022452">
    <property type="entry name" value="MqsA"/>
</dbReference>
<feature type="domain" description="HTH cro/C1-type" evidence="1">
    <location>
        <begin position="75"/>
        <end position="128"/>
    </location>
</feature>
<sequence length="140" mass="15205">METNPLCHEDGTEMVRDVRPVEFSYKGQTMTVAMPGWYCPACGEGLYTRADMKVSDRALNAMKARCEGLLDGPQVKRIRKKLGLTQAAAGDLIGGGPKAFTKYEKGDALTSRAVTNLLKVLDAVPDALTVLRENQGRPSC</sequence>
<protein>
    <recommendedName>
        <fullName evidence="1">HTH cro/C1-type domain-containing protein</fullName>
    </recommendedName>
</protein>
<dbReference type="Gene3D" id="3.10.20.860">
    <property type="match status" value="1"/>
</dbReference>
<dbReference type="NCBIfam" id="TIGR03830">
    <property type="entry name" value="CxxCG_CxxCG_HTH"/>
    <property type="match status" value="1"/>
</dbReference>
<dbReference type="CDD" id="cd00093">
    <property type="entry name" value="HTH_XRE"/>
    <property type="match status" value="1"/>
</dbReference>